<evidence type="ECO:0000313" key="4">
    <source>
        <dbReference type="EMBL" id="OMJ17348.1"/>
    </source>
</evidence>
<dbReference type="InterPro" id="IPR001878">
    <property type="entry name" value="Znf_CCHC"/>
</dbReference>
<dbReference type="GO" id="GO:0008270">
    <property type="term" value="F:zinc ion binding"/>
    <property type="evidence" value="ECO:0007669"/>
    <property type="project" value="UniProtKB-KW"/>
</dbReference>
<keyword evidence="5" id="KW-1185">Reference proteome</keyword>
<sequence length="341" mass="38293">MSHMTESLEDLDAPVTMTLRDYNELRHMATTVTELQALIDNLRSSENNPKAIIHTREPHVSDPEHFYGNREHLRNFTSQDKLVIQAQPSRFPTERQKVIFAATFLRGMAFSWLQPHLESNIPVLMLDNLEIFFEESDTYPQSMEIEGTNTRRTLTPEEKQRRRDNKLCLYCGNPGHIVKTCPLREQTQGARLGLELPSPVFKSDSDSPAVTDSDYPATLVFNYPAISDSDYPANSDSDYPANSDSDPPIIPDSDPPDIPDSDYSVISAASPNSSFTTPSNTVTSMIPPPALSGFNSPLIDKYPSNKENGLHLNKFNPEDHLIPEQPAHLLTPNLQLTIIYL</sequence>
<dbReference type="Pfam" id="PF16297">
    <property type="entry name" value="DUF4939"/>
    <property type="match status" value="1"/>
</dbReference>
<dbReference type="PROSITE" id="PS50158">
    <property type="entry name" value="ZF_CCHC"/>
    <property type="match status" value="1"/>
</dbReference>
<protein>
    <recommendedName>
        <fullName evidence="3">CCHC-type domain-containing protein</fullName>
    </recommendedName>
</protein>
<evidence type="ECO:0000256" key="2">
    <source>
        <dbReference type="SAM" id="MobiDB-lite"/>
    </source>
</evidence>
<gene>
    <name evidence="4" type="ORF">AYI70_g6035</name>
</gene>
<name>A0A1R1XRU9_9FUNG</name>
<keyword evidence="1" id="KW-0862">Zinc</keyword>
<evidence type="ECO:0000259" key="3">
    <source>
        <dbReference type="PROSITE" id="PS50158"/>
    </source>
</evidence>
<dbReference type="STRING" id="133412.A0A1R1XRU9"/>
<organism evidence="4 5">
    <name type="scientific">Smittium culicis</name>
    <dbReference type="NCBI Taxonomy" id="133412"/>
    <lineage>
        <taxon>Eukaryota</taxon>
        <taxon>Fungi</taxon>
        <taxon>Fungi incertae sedis</taxon>
        <taxon>Zoopagomycota</taxon>
        <taxon>Kickxellomycotina</taxon>
        <taxon>Harpellomycetes</taxon>
        <taxon>Harpellales</taxon>
        <taxon>Legeriomycetaceae</taxon>
        <taxon>Smittium</taxon>
    </lineage>
</organism>
<evidence type="ECO:0000256" key="1">
    <source>
        <dbReference type="PROSITE-ProRule" id="PRU00047"/>
    </source>
</evidence>
<feature type="domain" description="CCHC-type" evidence="3">
    <location>
        <begin position="168"/>
        <end position="182"/>
    </location>
</feature>
<dbReference type="GO" id="GO:0003676">
    <property type="term" value="F:nucleic acid binding"/>
    <property type="evidence" value="ECO:0007669"/>
    <property type="project" value="InterPro"/>
</dbReference>
<feature type="compositionally biased region" description="Polar residues" evidence="2">
    <location>
        <begin position="232"/>
        <end position="242"/>
    </location>
</feature>
<feature type="region of interest" description="Disordered" evidence="2">
    <location>
        <begin position="230"/>
        <end position="259"/>
    </location>
</feature>
<dbReference type="EMBL" id="LSSN01002073">
    <property type="protein sequence ID" value="OMJ17348.1"/>
    <property type="molecule type" value="Genomic_DNA"/>
</dbReference>
<dbReference type="SUPFAM" id="SSF57756">
    <property type="entry name" value="Retrovirus zinc finger-like domains"/>
    <property type="match status" value="1"/>
</dbReference>
<accession>A0A1R1XRU9</accession>
<dbReference type="Gene3D" id="4.10.60.10">
    <property type="entry name" value="Zinc finger, CCHC-type"/>
    <property type="match status" value="1"/>
</dbReference>
<comment type="caution">
    <text evidence="4">The sequence shown here is derived from an EMBL/GenBank/DDBJ whole genome shotgun (WGS) entry which is preliminary data.</text>
</comment>
<dbReference type="InterPro" id="IPR036875">
    <property type="entry name" value="Znf_CCHC_sf"/>
</dbReference>
<proteinExistence type="predicted"/>
<dbReference type="AlphaFoldDB" id="A0A1R1XRU9"/>
<dbReference type="Proteomes" id="UP000187283">
    <property type="component" value="Unassembled WGS sequence"/>
</dbReference>
<dbReference type="InterPro" id="IPR032549">
    <property type="entry name" value="DUF4939"/>
</dbReference>
<keyword evidence="1" id="KW-0479">Metal-binding</keyword>
<keyword evidence="1" id="KW-0863">Zinc-finger</keyword>
<dbReference type="OrthoDB" id="2432520at2759"/>
<reference evidence="4 5" key="1">
    <citation type="submission" date="2017-01" db="EMBL/GenBank/DDBJ databases">
        <authorList>
            <person name="Mah S.A."/>
            <person name="Swanson W.J."/>
            <person name="Moy G.W."/>
            <person name="Vacquier V.D."/>
        </authorList>
    </citation>
    <scope>NUCLEOTIDE SEQUENCE [LARGE SCALE GENOMIC DNA]</scope>
    <source>
        <strain evidence="4 5">GSMNP</strain>
    </source>
</reference>
<evidence type="ECO:0000313" key="5">
    <source>
        <dbReference type="Proteomes" id="UP000187283"/>
    </source>
</evidence>